<dbReference type="RefSeq" id="WP_106226563.1">
    <property type="nucleotide sequence ID" value="NZ_PVTV01000011.1"/>
</dbReference>
<evidence type="ECO:0000313" key="2">
    <source>
        <dbReference type="EMBL" id="PRY99239.1"/>
    </source>
</evidence>
<dbReference type="AlphaFoldDB" id="A0A2T0XJV4"/>
<evidence type="ECO:0000313" key="3">
    <source>
        <dbReference type="Proteomes" id="UP000238308"/>
    </source>
</evidence>
<reference evidence="2 3" key="1">
    <citation type="submission" date="2018-03" db="EMBL/GenBank/DDBJ databases">
        <title>Genomic Encyclopedia of Type Strains, Phase III (KMG-III): the genomes of soil and plant-associated and newly described type strains.</title>
        <authorList>
            <person name="Whitman W."/>
        </authorList>
    </citation>
    <scope>NUCLEOTIDE SEQUENCE [LARGE SCALE GENOMIC DNA]</scope>
    <source>
        <strain evidence="2 3">MWH-P2sevCIIIb</strain>
    </source>
</reference>
<dbReference type="PROSITE" id="PS51257">
    <property type="entry name" value="PROKAR_LIPOPROTEIN"/>
    <property type="match status" value="1"/>
</dbReference>
<proteinExistence type="predicted"/>
<feature type="signal peptide" evidence="1">
    <location>
        <begin position="1"/>
        <end position="19"/>
    </location>
</feature>
<accession>A0A2T0XJV4</accession>
<dbReference type="OrthoDB" id="5296954at2"/>
<keyword evidence="3" id="KW-1185">Reference proteome</keyword>
<dbReference type="EMBL" id="PVTV01000011">
    <property type="protein sequence ID" value="PRY99239.1"/>
    <property type="molecule type" value="Genomic_DNA"/>
</dbReference>
<gene>
    <name evidence="2" type="ORF">BCM14_0682</name>
</gene>
<comment type="caution">
    <text evidence="2">The sequence shown here is derived from an EMBL/GenBank/DDBJ whole genome shotgun (WGS) entry which is preliminary data.</text>
</comment>
<keyword evidence="1" id="KW-0732">Signal</keyword>
<name>A0A2T0XJV4_9BURK</name>
<dbReference type="Proteomes" id="UP000238308">
    <property type="component" value="Unassembled WGS sequence"/>
</dbReference>
<protein>
    <submittedName>
        <fullName evidence="2">Uncharacterized protein DUF3833</fullName>
    </submittedName>
</protein>
<feature type="chain" id="PRO_5015556957" evidence="1">
    <location>
        <begin position="20"/>
        <end position="193"/>
    </location>
</feature>
<dbReference type="Pfam" id="PF12915">
    <property type="entry name" value="DUF3833"/>
    <property type="match status" value="1"/>
</dbReference>
<dbReference type="InterPro" id="IPR024409">
    <property type="entry name" value="DUF3833"/>
</dbReference>
<organism evidence="2 3">
    <name type="scientific">Jezberella montanilacus</name>
    <dbReference type="NCBI Taxonomy" id="323426"/>
    <lineage>
        <taxon>Bacteria</taxon>
        <taxon>Pseudomonadati</taxon>
        <taxon>Pseudomonadota</taxon>
        <taxon>Betaproteobacteria</taxon>
        <taxon>Burkholderiales</taxon>
        <taxon>Alcaligenaceae</taxon>
        <taxon>Jezberella</taxon>
    </lineage>
</organism>
<sequence>MKLKAIFASLSAAMLTACSGVDVTQYVNETPKLDLPLFLNGSIDAWGVFQKRSGEVARRFTVDIQASWKSPDEGTLDEHFLYADGEKQRRVWTLKRQTDGSWQGTADDVVGVAIGHVSGNALHWKYVLKLPVDGKIYEVNFDDWMWQMDGQTMLNRSTMSKFGFDLGEVTLFFRKRPDNAAAPSAGPTNKDGK</sequence>
<evidence type="ECO:0000256" key="1">
    <source>
        <dbReference type="SAM" id="SignalP"/>
    </source>
</evidence>